<accession>A0A1J1IDK5</accession>
<organism evidence="1 2">
    <name type="scientific">Clunio marinus</name>
    <dbReference type="NCBI Taxonomy" id="568069"/>
    <lineage>
        <taxon>Eukaryota</taxon>
        <taxon>Metazoa</taxon>
        <taxon>Ecdysozoa</taxon>
        <taxon>Arthropoda</taxon>
        <taxon>Hexapoda</taxon>
        <taxon>Insecta</taxon>
        <taxon>Pterygota</taxon>
        <taxon>Neoptera</taxon>
        <taxon>Endopterygota</taxon>
        <taxon>Diptera</taxon>
        <taxon>Nematocera</taxon>
        <taxon>Chironomoidea</taxon>
        <taxon>Chironomidae</taxon>
        <taxon>Clunio</taxon>
    </lineage>
</organism>
<reference evidence="1 2" key="1">
    <citation type="submission" date="2015-04" db="EMBL/GenBank/DDBJ databases">
        <authorList>
            <person name="Syromyatnikov M.Y."/>
            <person name="Popov V.N."/>
        </authorList>
    </citation>
    <scope>NUCLEOTIDE SEQUENCE [LARGE SCALE GENOMIC DNA]</scope>
</reference>
<sequence>MEKKQKIAFTHAVIVSLIYIEEDFKFAVLQCKFRYIGRGHGLRLNKFIDVKPQDMKIFMRLFFSALYLTTIENPCMTS</sequence>
<dbReference type="EMBL" id="CVRI01000046">
    <property type="protein sequence ID" value="CRK97070.1"/>
    <property type="molecule type" value="Genomic_DNA"/>
</dbReference>
<keyword evidence="2" id="KW-1185">Reference proteome</keyword>
<gene>
    <name evidence="1" type="ORF">CLUMA_CG010470</name>
</gene>
<evidence type="ECO:0000313" key="2">
    <source>
        <dbReference type="Proteomes" id="UP000183832"/>
    </source>
</evidence>
<dbReference type="Proteomes" id="UP000183832">
    <property type="component" value="Unassembled WGS sequence"/>
</dbReference>
<proteinExistence type="predicted"/>
<protein>
    <submittedName>
        <fullName evidence="1">CLUMA_CG010470, isoform A</fullName>
    </submittedName>
</protein>
<name>A0A1J1IDK5_9DIPT</name>
<dbReference type="AlphaFoldDB" id="A0A1J1IDK5"/>
<evidence type="ECO:0000313" key="1">
    <source>
        <dbReference type="EMBL" id="CRK97070.1"/>
    </source>
</evidence>